<evidence type="ECO:0000256" key="1">
    <source>
        <dbReference type="ARBA" id="ARBA00006484"/>
    </source>
</evidence>
<name>A0A6G9GWZ0_9ACTN</name>
<dbReference type="SUPFAM" id="SSF51735">
    <property type="entry name" value="NAD(P)-binding Rossmann-fold domains"/>
    <property type="match status" value="1"/>
</dbReference>
<dbReference type="RefSeq" id="WP_167026660.1">
    <property type="nucleotide sequence ID" value="NZ_CP050177.1"/>
</dbReference>
<dbReference type="AlphaFoldDB" id="A0A6G9GWZ0"/>
<keyword evidence="5" id="KW-1185">Reference proteome</keyword>
<dbReference type="InterPro" id="IPR036291">
    <property type="entry name" value="NAD(P)-bd_dom_sf"/>
</dbReference>
<evidence type="ECO:0000256" key="3">
    <source>
        <dbReference type="SAM" id="MobiDB-lite"/>
    </source>
</evidence>
<organism evidence="4 5">
    <name type="scientific">Streptomyces liangshanensis</name>
    <dbReference type="NCBI Taxonomy" id="2717324"/>
    <lineage>
        <taxon>Bacteria</taxon>
        <taxon>Bacillati</taxon>
        <taxon>Actinomycetota</taxon>
        <taxon>Actinomycetes</taxon>
        <taxon>Kitasatosporales</taxon>
        <taxon>Streptomycetaceae</taxon>
        <taxon>Streptomyces</taxon>
    </lineage>
</organism>
<dbReference type="Proteomes" id="UP000501179">
    <property type="component" value="Chromosome"/>
</dbReference>
<dbReference type="NCBIfam" id="NF004846">
    <property type="entry name" value="PRK06197.1"/>
    <property type="match status" value="1"/>
</dbReference>
<keyword evidence="2" id="KW-0560">Oxidoreductase</keyword>
<reference evidence="4 5" key="1">
    <citation type="submission" date="2020-03" db="EMBL/GenBank/DDBJ databases">
        <title>A novel species.</title>
        <authorList>
            <person name="Gao J."/>
        </authorList>
    </citation>
    <scope>NUCLEOTIDE SEQUENCE [LARGE SCALE GENOMIC DNA]</scope>
    <source>
        <strain evidence="4 5">QMT-12</strain>
    </source>
</reference>
<dbReference type="PANTHER" id="PTHR24320">
    <property type="entry name" value="RETINOL DEHYDROGENASE"/>
    <property type="match status" value="1"/>
</dbReference>
<proteinExistence type="inferred from homology"/>
<dbReference type="GO" id="GO:0016491">
    <property type="term" value="F:oxidoreductase activity"/>
    <property type="evidence" value="ECO:0007669"/>
    <property type="project" value="UniProtKB-KW"/>
</dbReference>
<evidence type="ECO:0000256" key="2">
    <source>
        <dbReference type="ARBA" id="ARBA00023002"/>
    </source>
</evidence>
<sequence>MSEWSPQNLPRQEGRLAVVTGANSGIGEVTAAELARAGAEVVLAGRSADKVRAAAARLTGAVPGATVRAEVLDLADLSSVAAFAGRLLESGRPLDLLVNNAGVMAIPERRTTKDGFELTFGTNHLGHFALTGRLLPLLLKAPAPRVVTVSAVIAGARAFTGDLQDPQSVKRYRPMGSYARSKLANILFAQELQRRADAAGVPLTSVVVHPGSAFTGLQQHGSGLTRRLSKLALGRVVGSSTEEAALPSLYAATAPDVTPGGYYEPGGRRGAPEAPQPAKPPSASSDIQLATTLWTDSEEQTRVFYHWS</sequence>
<dbReference type="Gene3D" id="3.40.50.720">
    <property type="entry name" value="NAD(P)-binding Rossmann-like Domain"/>
    <property type="match status" value="1"/>
</dbReference>
<dbReference type="InterPro" id="IPR002347">
    <property type="entry name" value="SDR_fam"/>
</dbReference>
<accession>A0A6G9GWZ0</accession>
<comment type="similarity">
    <text evidence="1">Belongs to the short-chain dehydrogenases/reductases (SDR) family.</text>
</comment>
<evidence type="ECO:0000313" key="5">
    <source>
        <dbReference type="Proteomes" id="UP000501179"/>
    </source>
</evidence>
<dbReference type="KEGG" id="slia:HA039_09520"/>
<dbReference type="PANTHER" id="PTHR24320:SF148">
    <property type="entry name" value="NAD(P)-BINDING ROSSMANN-FOLD SUPERFAMILY PROTEIN"/>
    <property type="match status" value="1"/>
</dbReference>
<dbReference type="EMBL" id="CP050177">
    <property type="protein sequence ID" value="QIQ02521.1"/>
    <property type="molecule type" value="Genomic_DNA"/>
</dbReference>
<gene>
    <name evidence="4" type="ORF">HA039_09520</name>
</gene>
<dbReference type="Pfam" id="PF00106">
    <property type="entry name" value="adh_short"/>
    <property type="match status" value="1"/>
</dbReference>
<evidence type="ECO:0000313" key="4">
    <source>
        <dbReference type="EMBL" id="QIQ02521.1"/>
    </source>
</evidence>
<protein>
    <submittedName>
        <fullName evidence="4">SDR family NAD(P)-dependent oxidoreductase</fullName>
    </submittedName>
</protein>
<feature type="region of interest" description="Disordered" evidence="3">
    <location>
        <begin position="260"/>
        <end position="287"/>
    </location>
</feature>
<dbReference type="PRINTS" id="PR00081">
    <property type="entry name" value="GDHRDH"/>
</dbReference>